<dbReference type="Proteomes" id="UP000250123">
    <property type="component" value="Chromosome SHEWBE"/>
</dbReference>
<protein>
    <submittedName>
        <fullName evidence="2">Uncharacterized protein</fullName>
    </submittedName>
</protein>
<gene>
    <name evidence="2" type="ORF">SHEWBE_1004</name>
</gene>
<dbReference type="OrthoDB" id="6272530at2"/>
<proteinExistence type="predicted"/>
<sequence>MKLLTSVALSAVFVFSSASSFADIPDFSKTAAAKSSYDFSNNQPAKGNQLQQASTRHDFSKTVAASDKYLFSINEPAVAQKTVNPSTQHDFSTTTAMKRI</sequence>
<accession>A0A330M0P5</accession>
<evidence type="ECO:0000313" key="3">
    <source>
        <dbReference type="Proteomes" id="UP000250123"/>
    </source>
</evidence>
<organism evidence="2 3">
    <name type="scientific">Shewanella benthica</name>
    <dbReference type="NCBI Taxonomy" id="43661"/>
    <lineage>
        <taxon>Bacteria</taxon>
        <taxon>Pseudomonadati</taxon>
        <taxon>Pseudomonadota</taxon>
        <taxon>Gammaproteobacteria</taxon>
        <taxon>Alteromonadales</taxon>
        <taxon>Shewanellaceae</taxon>
        <taxon>Shewanella</taxon>
    </lineage>
</organism>
<dbReference type="KEGG" id="sbk:SHEWBE_1004"/>
<evidence type="ECO:0000313" key="2">
    <source>
        <dbReference type="EMBL" id="SQH74973.1"/>
    </source>
</evidence>
<keyword evidence="1" id="KW-0732">Signal</keyword>
<feature type="signal peptide" evidence="1">
    <location>
        <begin position="1"/>
        <end position="22"/>
    </location>
</feature>
<dbReference type="AlphaFoldDB" id="A0A330M0P5"/>
<reference evidence="3" key="1">
    <citation type="submission" date="2018-06" db="EMBL/GenBank/DDBJ databases">
        <authorList>
            <person name="Cea G.-C."/>
            <person name="William W."/>
        </authorList>
    </citation>
    <scope>NUCLEOTIDE SEQUENCE [LARGE SCALE GENOMIC DNA]</scope>
    <source>
        <strain evidence="3">DB21MT-2</strain>
    </source>
</reference>
<name>A0A330M0P5_9GAMM</name>
<dbReference type="EMBL" id="LS483452">
    <property type="protein sequence ID" value="SQH74973.1"/>
    <property type="molecule type" value="Genomic_DNA"/>
</dbReference>
<feature type="chain" id="PRO_5016330952" evidence="1">
    <location>
        <begin position="23"/>
        <end position="100"/>
    </location>
</feature>
<dbReference type="RefSeq" id="WP_112351667.1">
    <property type="nucleotide sequence ID" value="NZ_LS483452.1"/>
</dbReference>
<evidence type="ECO:0000256" key="1">
    <source>
        <dbReference type="SAM" id="SignalP"/>
    </source>
</evidence>